<evidence type="ECO:0000259" key="1">
    <source>
        <dbReference type="PROSITE" id="PS50801"/>
    </source>
</evidence>
<dbReference type="InterPro" id="IPR036513">
    <property type="entry name" value="STAS_dom_sf"/>
</dbReference>
<dbReference type="Pfam" id="PF13466">
    <property type="entry name" value="STAS_2"/>
    <property type="match status" value="1"/>
</dbReference>
<feature type="domain" description="STAS" evidence="1">
    <location>
        <begin position="25"/>
        <end position="116"/>
    </location>
</feature>
<protein>
    <submittedName>
        <fullName evidence="3">Anti-sigma factor antagonist</fullName>
    </submittedName>
</protein>
<dbReference type="OrthoDB" id="4262547at2"/>
<dbReference type="InterPro" id="IPR058548">
    <property type="entry name" value="MlaB-like_STAS"/>
</dbReference>
<reference evidence="3 4" key="2">
    <citation type="submission" date="2017-09" db="EMBL/GenBank/DDBJ databases">
        <authorList>
            <person name="Lee N."/>
            <person name="Cho B.-K."/>
        </authorList>
    </citation>
    <scope>NUCLEOTIDE SEQUENCE [LARGE SCALE GENOMIC DNA]</scope>
    <source>
        <strain evidence="3 4">ATCC 27467</strain>
    </source>
</reference>
<reference evidence="2" key="1">
    <citation type="journal article" date="2014" name="Int. J. Syst. Evol. Microbiol.">
        <title>Complete genome sequence of Corynebacterium casei LMG S-19264T (=DSM 44701T), isolated from a smear-ripened cheese.</title>
        <authorList>
            <consortium name="US DOE Joint Genome Institute (JGI-PGF)"/>
            <person name="Walter F."/>
            <person name="Albersmeier A."/>
            <person name="Kalinowski J."/>
            <person name="Ruckert C."/>
        </authorList>
    </citation>
    <scope>NUCLEOTIDE SEQUENCE</scope>
    <source>
        <strain evidence="2">JCM 4834</strain>
    </source>
</reference>
<dbReference type="PANTHER" id="PTHR33495:SF2">
    <property type="entry name" value="ANTI-SIGMA FACTOR ANTAGONIST TM_1081-RELATED"/>
    <property type="match status" value="1"/>
</dbReference>
<dbReference type="GO" id="GO:0043856">
    <property type="term" value="F:anti-sigma factor antagonist activity"/>
    <property type="evidence" value="ECO:0007669"/>
    <property type="project" value="TreeGrafter"/>
</dbReference>
<dbReference type="InterPro" id="IPR002645">
    <property type="entry name" value="STAS_dom"/>
</dbReference>
<dbReference type="Proteomes" id="UP000634660">
    <property type="component" value="Unassembled WGS sequence"/>
</dbReference>
<organism evidence="3 4">
    <name type="scientific">Streptomyces subrutilus</name>
    <dbReference type="NCBI Taxonomy" id="36818"/>
    <lineage>
        <taxon>Bacteria</taxon>
        <taxon>Bacillati</taxon>
        <taxon>Actinomycetota</taxon>
        <taxon>Actinomycetes</taxon>
        <taxon>Kitasatosporales</taxon>
        <taxon>Streptomycetaceae</taxon>
        <taxon>Streptomyces</taxon>
    </lineage>
</organism>
<dbReference type="SUPFAM" id="SSF52091">
    <property type="entry name" value="SpoIIaa-like"/>
    <property type="match status" value="1"/>
</dbReference>
<dbReference type="EMBL" id="BMVX01000008">
    <property type="protein sequence ID" value="GGZ65173.1"/>
    <property type="molecule type" value="Genomic_DNA"/>
</dbReference>
<gene>
    <name evidence="3" type="ORF">CP968_04700</name>
    <name evidence="2" type="ORF">GCM10010371_26100</name>
</gene>
<dbReference type="EMBL" id="CP023701">
    <property type="protein sequence ID" value="QEU77672.1"/>
    <property type="molecule type" value="Genomic_DNA"/>
</dbReference>
<evidence type="ECO:0000313" key="2">
    <source>
        <dbReference type="EMBL" id="GGZ65173.1"/>
    </source>
</evidence>
<evidence type="ECO:0000313" key="3">
    <source>
        <dbReference type="EMBL" id="QEU77672.1"/>
    </source>
</evidence>
<accession>A0A5P2UEN5</accession>
<dbReference type="KEGG" id="ssub:CP968_04700"/>
<dbReference type="Gene3D" id="3.30.750.24">
    <property type="entry name" value="STAS domain"/>
    <property type="match status" value="1"/>
</dbReference>
<dbReference type="AlphaFoldDB" id="A0A5P2UEN5"/>
<evidence type="ECO:0000313" key="4">
    <source>
        <dbReference type="Proteomes" id="UP000326831"/>
    </source>
</evidence>
<dbReference type="RefSeq" id="WP_150516767.1">
    <property type="nucleotide sequence ID" value="NZ_BMVX01000008.1"/>
</dbReference>
<reference evidence="2" key="3">
    <citation type="submission" date="2020-09" db="EMBL/GenBank/DDBJ databases">
        <authorList>
            <person name="Sun Q."/>
            <person name="Ohkuma M."/>
        </authorList>
    </citation>
    <scope>NUCLEOTIDE SEQUENCE</scope>
    <source>
        <strain evidence="2">JCM 4834</strain>
    </source>
</reference>
<dbReference type="PROSITE" id="PS50801">
    <property type="entry name" value="STAS"/>
    <property type="match status" value="1"/>
</dbReference>
<dbReference type="Proteomes" id="UP000326831">
    <property type="component" value="Chromosome"/>
</dbReference>
<dbReference type="PANTHER" id="PTHR33495">
    <property type="entry name" value="ANTI-SIGMA FACTOR ANTAGONIST TM_1081-RELATED-RELATED"/>
    <property type="match status" value="1"/>
</dbReference>
<sequence length="118" mass="12432">MEDANIPAPAAGPLGRQYASGPSWVVEAHGDVDMETLEPLEAALTAAAAVHGLLVLDATRVTFADSSCLNMLMRVRRLVELRIVAPSGRLMRMLELTGADQILAVHPDVTAATATAQT</sequence>
<proteinExistence type="predicted"/>
<name>A0A5P2UEN5_9ACTN</name>
<dbReference type="CDD" id="cd07043">
    <property type="entry name" value="STAS_anti-anti-sigma_factors"/>
    <property type="match status" value="1"/>
</dbReference>
<keyword evidence="4" id="KW-1185">Reference proteome</keyword>